<feature type="region of interest" description="Disordered" evidence="1">
    <location>
        <begin position="113"/>
        <end position="141"/>
    </location>
</feature>
<comment type="caution">
    <text evidence="2">The sequence shown here is derived from an EMBL/GenBank/DDBJ whole genome shotgun (WGS) entry which is preliminary data.</text>
</comment>
<dbReference type="InterPro" id="IPR018247">
    <property type="entry name" value="EF_Hand_1_Ca_BS"/>
</dbReference>
<evidence type="ECO:0000313" key="2">
    <source>
        <dbReference type="EMBL" id="GEU66350.1"/>
    </source>
</evidence>
<proteinExistence type="predicted"/>
<protein>
    <submittedName>
        <fullName evidence="2">Uncharacterized protein</fullName>
    </submittedName>
</protein>
<organism evidence="2">
    <name type="scientific">Tanacetum cinerariifolium</name>
    <name type="common">Dalmatian daisy</name>
    <name type="synonym">Chrysanthemum cinerariifolium</name>
    <dbReference type="NCBI Taxonomy" id="118510"/>
    <lineage>
        <taxon>Eukaryota</taxon>
        <taxon>Viridiplantae</taxon>
        <taxon>Streptophyta</taxon>
        <taxon>Embryophyta</taxon>
        <taxon>Tracheophyta</taxon>
        <taxon>Spermatophyta</taxon>
        <taxon>Magnoliopsida</taxon>
        <taxon>eudicotyledons</taxon>
        <taxon>Gunneridae</taxon>
        <taxon>Pentapetalae</taxon>
        <taxon>asterids</taxon>
        <taxon>campanulids</taxon>
        <taxon>Asterales</taxon>
        <taxon>Asteraceae</taxon>
        <taxon>Asteroideae</taxon>
        <taxon>Anthemideae</taxon>
        <taxon>Anthemidinae</taxon>
        <taxon>Tanacetum</taxon>
    </lineage>
</organism>
<dbReference type="AlphaFoldDB" id="A0A6L2LYL2"/>
<sequence>MTDYSLWEVILNGDSPTPTRVVDGVVQVVAPTTAEQRLAKKMNYRLERFGGNKETKKVQKTLLKQPYENFGVSRSKSLDQIHDRLQKLISQLEIFDQSLDDLFNNLKIYEAEVKSSSSTSPTTPNIAFASSQNTDNTNESVSGVTSVSAASTKVQISALPNVDNLSDAVIYSFFSSQYNSPQLDNDDSKQIDADDLKEMDLKWQMAMLTMRGRRVGITELDVDKDVTLVDAEEEMDVAVQGRLAESQAKVVTTAATTITVAQVPKASAPRRKKGEVIHDPKEAATASLILHSEVKSKDEDQVKRKEKQDNTVIRYQALKRKPVTKAQARKNMMVYLKNMARFKMDFFKGEEEITEQEEGSKRKDDSLEQRAAKKQKIDEQVEELKTHLQIVPNDEDHVYTEATPLALKMILLVERKYPLTRFTLEQMLNNVRLKVEEESEISLELPSFGVDAVEDFKEYMLRDYCCWLKT</sequence>
<feature type="compositionally biased region" description="Polar residues" evidence="1">
    <location>
        <begin position="128"/>
        <end position="139"/>
    </location>
</feature>
<accession>A0A6L2LYL2</accession>
<dbReference type="PROSITE" id="PS00018">
    <property type="entry name" value="EF_HAND_1"/>
    <property type="match status" value="1"/>
</dbReference>
<reference evidence="2" key="1">
    <citation type="journal article" date="2019" name="Sci. Rep.">
        <title>Draft genome of Tanacetum cinerariifolium, the natural source of mosquito coil.</title>
        <authorList>
            <person name="Yamashiro T."/>
            <person name="Shiraishi A."/>
            <person name="Satake H."/>
            <person name="Nakayama K."/>
        </authorList>
    </citation>
    <scope>NUCLEOTIDE SEQUENCE</scope>
</reference>
<feature type="compositionally biased region" description="Basic and acidic residues" evidence="1">
    <location>
        <begin position="358"/>
        <end position="374"/>
    </location>
</feature>
<gene>
    <name evidence="2" type="ORF">Tci_038328</name>
</gene>
<dbReference type="EMBL" id="BKCJ010005366">
    <property type="protein sequence ID" value="GEU66350.1"/>
    <property type="molecule type" value="Genomic_DNA"/>
</dbReference>
<feature type="region of interest" description="Disordered" evidence="1">
    <location>
        <begin position="353"/>
        <end position="374"/>
    </location>
</feature>
<feature type="compositionally biased region" description="Low complexity" evidence="1">
    <location>
        <begin position="115"/>
        <end position="124"/>
    </location>
</feature>
<evidence type="ECO:0000256" key="1">
    <source>
        <dbReference type="SAM" id="MobiDB-lite"/>
    </source>
</evidence>
<name>A0A6L2LYL2_TANCI</name>